<reference evidence="1 2" key="1">
    <citation type="submission" date="2021-03" db="EMBL/GenBank/DDBJ databases">
        <title>Genomic Encyclopedia of Type Strains, Phase IV (KMG-IV): sequencing the most valuable type-strain genomes for metagenomic binning, comparative biology and taxonomic classification.</title>
        <authorList>
            <person name="Goeker M."/>
        </authorList>
    </citation>
    <scope>NUCLEOTIDE SEQUENCE [LARGE SCALE GENOMIC DNA]</scope>
    <source>
        <strain evidence="1 2">DSM 1289</strain>
    </source>
</reference>
<gene>
    <name evidence="1" type="ORF">J2Z43_000090</name>
</gene>
<dbReference type="Pfam" id="PF05866">
    <property type="entry name" value="RusA"/>
    <property type="match status" value="1"/>
</dbReference>
<dbReference type="RefSeq" id="WP_209455361.1">
    <property type="nucleotide sequence ID" value="NZ_BAAACS010000017.1"/>
</dbReference>
<comment type="caution">
    <text evidence="1">The sequence shown here is derived from an EMBL/GenBank/DDBJ whole genome shotgun (WGS) entry which is preliminary data.</text>
</comment>
<dbReference type="EMBL" id="JAGGJX010000001">
    <property type="protein sequence ID" value="MBP1853700.1"/>
    <property type="molecule type" value="Genomic_DNA"/>
</dbReference>
<accession>A0ABS4E6W7</accession>
<protein>
    <submittedName>
        <fullName evidence="1">Holliday junction resolvase RusA-like endonuclease</fullName>
    </submittedName>
</protein>
<dbReference type="Proteomes" id="UP000767291">
    <property type="component" value="Unassembled WGS sequence"/>
</dbReference>
<evidence type="ECO:0000313" key="1">
    <source>
        <dbReference type="EMBL" id="MBP1853700.1"/>
    </source>
</evidence>
<dbReference type="Gene3D" id="3.30.1330.70">
    <property type="entry name" value="Holliday junction resolvase RusA"/>
    <property type="match status" value="1"/>
</dbReference>
<evidence type="ECO:0000313" key="2">
    <source>
        <dbReference type="Proteomes" id="UP000767291"/>
    </source>
</evidence>
<name>A0ABS4E6W7_9FIRM</name>
<proteinExistence type="predicted"/>
<dbReference type="SUPFAM" id="SSF103084">
    <property type="entry name" value="Holliday junction resolvase RusA"/>
    <property type="match status" value="1"/>
</dbReference>
<sequence>MKEEFTIPGECVSKDRPRFHNGHARTTDKTRYFEQSIKYLYGKRHYFEGLIKVSIDIYSEKPKKPSYLRPTKKDIDNMVKAVLDGLNGKAFKDDRYICELHASKYYSDEARIEVTIEDI</sequence>
<dbReference type="InterPro" id="IPR036614">
    <property type="entry name" value="RusA-like_sf"/>
</dbReference>
<keyword evidence="2" id="KW-1185">Reference proteome</keyword>
<organism evidence="1 2">
    <name type="scientific">Metaclostridioides mangenotii</name>
    <dbReference type="NCBI Taxonomy" id="1540"/>
    <lineage>
        <taxon>Bacteria</taxon>
        <taxon>Bacillati</taxon>
        <taxon>Bacillota</taxon>
        <taxon>Clostridia</taxon>
        <taxon>Peptostreptococcales</taxon>
        <taxon>Peptostreptococcaceae</taxon>
        <taxon>Metaclostridioides</taxon>
    </lineage>
</organism>
<dbReference type="InterPro" id="IPR008822">
    <property type="entry name" value="Endonuclease_RusA-like"/>
</dbReference>